<keyword evidence="2" id="KW-1185">Reference proteome</keyword>
<comment type="caution">
    <text evidence="1">The sequence shown here is derived from an EMBL/GenBank/DDBJ whole genome shotgun (WGS) entry which is preliminary data.</text>
</comment>
<proteinExistence type="predicted"/>
<evidence type="ECO:0000313" key="1">
    <source>
        <dbReference type="EMBL" id="KIL38225.1"/>
    </source>
</evidence>
<evidence type="ECO:0000313" key="2">
    <source>
        <dbReference type="Proteomes" id="UP000031967"/>
    </source>
</evidence>
<accession>A0ABR5AB80</accession>
<sequence>MENQEDKRKEAAAATTAPVVHNSEFSIKHVSTDETYRIQVGDLVKEARGPAIIVVADLRTDEETLRRILVTNGVYDPTSQKNFLNKINLYSDGSETDQKNL</sequence>
<name>A0ABR5AB80_9BACL</name>
<dbReference type="RefSeq" id="WP_041051630.1">
    <property type="nucleotide sequence ID" value="NZ_JXAK01000070.1"/>
</dbReference>
<protein>
    <submittedName>
        <fullName evidence="1">Uncharacterized protein</fullName>
    </submittedName>
</protein>
<dbReference type="EMBL" id="JXAK01000070">
    <property type="protein sequence ID" value="KIL38225.1"/>
    <property type="molecule type" value="Genomic_DNA"/>
</dbReference>
<reference evidence="1 2" key="1">
    <citation type="submission" date="2014-12" db="EMBL/GenBank/DDBJ databases">
        <title>Draft genome sequence of Paenibacillus kamchatkensis strain B-2647.</title>
        <authorList>
            <person name="Karlyshev A.V."/>
            <person name="Kudryashova E.B."/>
        </authorList>
    </citation>
    <scope>NUCLEOTIDE SEQUENCE [LARGE SCALE GENOMIC DNA]</scope>
    <source>
        <strain evidence="1 2">VKM B-2647</strain>
    </source>
</reference>
<gene>
    <name evidence="1" type="ORF">SD70_27755</name>
</gene>
<organism evidence="1 2">
    <name type="scientific">Gordoniibacillus kamchatkensis</name>
    <dbReference type="NCBI Taxonomy" id="1590651"/>
    <lineage>
        <taxon>Bacteria</taxon>
        <taxon>Bacillati</taxon>
        <taxon>Bacillota</taxon>
        <taxon>Bacilli</taxon>
        <taxon>Bacillales</taxon>
        <taxon>Paenibacillaceae</taxon>
        <taxon>Gordoniibacillus</taxon>
    </lineage>
</organism>
<dbReference type="Proteomes" id="UP000031967">
    <property type="component" value="Unassembled WGS sequence"/>
</dbReference>